<keyword evidence="10" id="KW-1185">Reference proteome</keyword>
<dbReference type="InterPro" id="IPR003593">
    <property type="entry name" value="AAA+_ATPase"/>
</dbReference>
<evidence type="ECO:0000256" key="2">
    <source>
        <dbReference type="ARBA" id="ARBA00022840"/>
    </source>
</evidence>
<dbReference type="PROSITE" id="PS00688">
    <property type="entry name" value="SIGMA54_INTERACT_3"/>
    <property type="match status" value="1"/>
</dbReference>
<dbReference type="InterPro" id="IPR001789">
    <property type="entry name" value="Sig_transdc_resp-reg_receiver"/>
</dbReference>
<dbReference type="Pfam" id="PF25601">
    <property type="entry name" value="AAA_lid_14"/>
    <property type="match status" value="1"/>
</dbReference>
<dbReference type="PROSITE" id="PS50045">
    <property type="entry name" value="SIGMA54_INTERACT_4"/>
    <property type="match status" value="1"/>
</dbReference>
<dbReference type="SMART" id="SM00382">
    <property type="entry name" value="AAA"/>
    <property type="match status" value="1"/>
</dbReference>
<evidence type="ECO:0000259" key="8">
    <source>
        <dbReference type="PROSITE" id="PS50110"/>
    </source>
</evidence>
<dbReference type="FunFam" id="3.40.50.300:FF:000006">
    <property type="entry name" value="DNA-binding transcriptional regulator NtrC"/>
    <property type="match status" value="1"/>
</dbReference>
<dbReference type="InterPro" id="IPR002197">
    <property type="entry name" value="HTH_Fis"/>
</dbReference>
<evidence type="ECO:0000259" key="7">
    <source>
        <dbReference type="PROSITE" id="PS50045"/>
    </source>
</evidence>
<keyword evidence="6" id="KW-0597">Phosphoprotein</keyword>
<evidence type="ECO:0000313" key="10">
    <source>
        <dbReference type="Proteomes" id="UP000515472"/>
    </source>
</evidence>
<dbReference type="SUPFAM" id="SSF46689">
    <property type="entry name" value="Homeodomain-like"/>
    <property type="match status" value="1"/>
</dbReference>
<dbReference type="Pfam" id="PF00072">
    <property type="entry name" value="Response_reg"/>
    <property type="match status" value="1"/>
</dbReference>
<feature type="modified residue" description="4-aspartylphosphate" evidence="6">
    <location>
        <position position="54"/>
    </location>
</feature>
<dbReference type="PRINTS" id="PR01590">
    <property type="entry name" value="HTHFIS"/>
</dbReference>
<evidence type="ECO:0000313" key="9">
    <source>
        <dbReference type="EMBL" id="BCG45643.1"/>
    </source>
</evidence>
<dbReference type="GO" id="GO:0000160">
    <property type="term" value="P:phosphorelay signal transduction system"/>
    <property type="evidence" value="ECO:0007669"/>
    <property type="project" value="InterPro"/>
</dbReference>
<protein>
    <submittedName>
        <fullName evidence="9">Uncharacterized protein</fullName>
    </submittedName>
</protein>
<dbReference type="SUPFAM" id="SSF52540">
    <property type="entry name" value="P-loop containing nucleoside triphosphate hydrolases"/>
    <property type="match status" value="1"/>
</dbReference>
<dbReference type="PANTHER" id="PTHR32071">
    <property type="entry name" value="TRANSCRIPTIONAL REGULATORY PROTEIN"/>
    <property type="match status" value="1"/>
</dbReference>
<dbReference type="SMART" id="SM00448">
    <property type="entry name" value="REC"/>
    <property type="match status" value="1"/>
</dbReference>
<dbReference type="SUPFAM" id="SSF52172">
    <property type="entry name" value="CheY-like"/>
    <property type="match status" value="1"/>
</dbReference>
<sequence>MVKTKLLMVEDDRLLGDLIKESLEEAGYQVRLARSGSEALEAVNEESFDLVLQDIQLPDADGLELLEEILGRQPQWKALVMTAFATVDRAVKAMKIGAFDFLIKPFAMDVLFLKIEKVLEFRQMEKEVAALKEGEEPKLVTRSPAMAGVLEMVRVAAPTDVAVLLLGESGTGKELLADLVHAQSKRARRPMVKINSAAIPENLVESELFGVERGAYTGADRTRQGYVEMAAGGTLFLDEIGDLPLSLQGKLLRVLQEKTAYRVGGNKEIPVDFRLVAATNCNLRQLVEQKKFREDLYYRISVMPIEVPPLRERREDLPLLIATFQKRLAAAGVGGAIDFTPEALDRLCQYDFPGNVRQLKNIVEQLTIRFPGETIKARQIPVSLGSDSWVGSLFECFSVDKPLKEAVQEFEDRYIAKVLKGTGGNKTKAADLLGMSRQMLWEKIRRHDGATPRDKAGA</sequence>
<feature type="domain" description="Sigma-54 factor interaction" evidence="7">
    <location>
        <begin position="139"/>
        <end position="368"/>
    </location>
</feature>
<keyword evidence="4" id="KW-0238">DNA-binding</keyword>
<dbReference type="Proteomes" id="UP000515472">
    <property type="component" value="Chromosome"/>
</dbReference>
<evidence type="ECO:0000256" key="1">
    <source>
        <dbReference type="ARBA" id="ARBA00022741"/>
    </source>
</evidence>
<evidence type="ECO:0000256" key="5">
    <source>
        <dbReference type="ARBA" id="ARBA00023163"/>
    </source>
</evidence>
<dbReference type="InterPro" id="IPR025662">
    <property type="entry name" value="Sigma_54_int_dom_ATP-bd_1"/>
</dbReference>
<keyword evidence="1" id="KW-0547">Nucleotide-binding</keyword>
<name>A0A6S6LVG3_9BACT</name>
<dbReference type="CDD" id="cd00009">
    <property type="entry name" value="AAA"/>
    <property type="match status" value="1"/>
</dbReference>
<dbReference type="GO" id="GO:0005524">
    <property type="term" value="F:ATP binding"/>
    <property type="evidence" value="ECO:0007669"/>
    <property type="project" value="UniProtKB-KW"/>
</dbReference>
<evidence type="ECO:0000256" key="4">
    <source>
        <dbReference type="ARBA" id="ARBA00023125"/>
    </source>
</evidence>
<dbReference type="RefSeq" id="WP_185244014.1">
    <property type="nucleotide sequence ID" value="NZ_AP023213.1"/>
</dbReference>
<dbReference type="PROSITE" id="PS00676">
    <property type="entry name" value="SIGMA54_INTERACT_2"/>
    <property type="match status" value="1"/>
</dbReference>
<keyword evidence="3" id="KW-0805">Transcription regulation</keyword>
<dbReference type="InterPro" id="IPR025943">
    <property type="entry name" value="Sigma_54_int_dom_ATP-bd_2"/>
</dbReference>
<feature type="domain" description="Response regulatory" evidence="8">
    <location>
        <begin position="5"/>
        <end position="119"/>
    </location>
</feature>
<proteinExistence type="predicted"/>
<gene>
    <name evidence="9" type="ORF">GEOBRER4_n0403</name>
</gene>
<reference evidence="9 10" key="1">
    <citation type="submission" date="2020-06" db="EMBL/GenBank/DDBJ databases">
        <title>Interaction of electrochemicaly active bacteria, Geobacter bremensis R4 on different carbon anode.</title>
        <authorList>
            <person name="Meng L."/>
            <person name="Yoshida N."/>
        </authorList>
    </citation>
    <scope>NUCLEOTIDE SEQUENCE [LARGE SCALE GENOMIC DNA]</scope>
    <source>
        <strain evidence="9 10">R4</strain>
    </source>
</reference>
<dbReference type="AlphaFoldDB" id="A0A6S6LVG3"/>
<dbReference type="GO" id="GO:0043565">
    <property type="term" value="F:sequence-specific DNA binding"/>
    <property type="evidence" value="ECO:0007669"/>
    <property type="project" value="InterPro"/>
</dbReference>
<evidence type="ECO:0000256" key="6">
    <source>
        <dbReference type="PROSITE-ProRule" id="PRU00169"/>
    </source>
</evidence>
<evidence type="ECO:0000256" key="3">
    <source>
        <dbReference type="ARBA" id="ARBA00023015"/>
    </source>
</evidence>
<dbReference type="InterPro" id="IPR002078">
    <property type="entry name" value="Sigma_54_int"/>
</dbReference>
<dbReference type="KEGG" id="gbn:GEOBRER4_03930"/>
<dbReference type="Pfam" id="PF00158">
    <property type="entry name" value="Sigma54_activat"/>
    <property type="match status" value="1"/>
</dbReference>
<dbReference type="Gene3D" id="3.40.50.2300">
    <property type="match status" value="1"/>
</dbReference>
<dbReference type="Gene3D" id="1.10.8.60">
    <property type="match status" value="1"/>
</dbReference>
<keyword evidence="2" id="KW-0067">ATP-binding</keyword>
<keyword evidence="5" id="KW-0804">Transcription</keyword>
<dbReference type="InterPro" id="IPR009057">
    <property type="entry name" value="Homeodomain-like_sf"/>
</dbReference>
<organism evidence="9 10">
    <name type="scientific">Citrifermentans bremense</name>
    <dbReference type="NCBI Taxonomy" id="60035"/>
    <lineage>
        <taxon>Bacteria</taxon>
        <taxon>Pseudomonadati</taxon>
        <taxon>Thermodesulfobacteriota</taxon>
        <taxon>Desulfuromonadia</taxon>
        <taxon>Geobacterales</taxon>
        <taxon>Geobacteraceae</taxon>
        <taxon>Citrifermentans</taxon>
    </lineage>
</organism>
<dbReference type="Gene3D" id="1.10.10.60">
    <property type="entry name" value="Homeodomain-like"/>
    <property type="match status" value="1"/>
</dbReference>
<dbReference type="PROSITE" id="PS00675">
    <property type="entry name" value="SIGMA54_INTERACT_1"/>
    <property type="match status" value="1"/>
</dbReference>
<dbReference type="GO" id="GO:0006355">
    <property type="term" value="P:regulation of DNA-templated transcription"/>
    <property type="evidence" value="ECO:0007669"/>
    <property type="project" value="InterPro"/>
</dbReference>
<dbReference type="InterPro" id="IPR025944">
    <property type="entry name" value="Sigma_54_int_dom_CS"/>
</dbReference>
<dbReference type="InterPro" id="IPR058031">
    <property type="entry name" value="AAA_lid_NorR"/>
</dbReference>
<dbReference type="InterPro" id="IPR011006">
    <property type="entry name" value="CheY-like_superfamily"/>
</dbReference>
<dbReference type="Pfam" id="PF02954">
    <property type="entry name" value="HTH_8"/>
    <property type="match status" value="1"/>
</dbReference>
<dbReference type="EMBL" id="AP023213">
    <property type="protein sequence ID" value="BCG45643.1"/>
    <property type="molecule type" value="Genomic_DNA"/>
</dbReference>
<accession>A0A6S6LVG3</accession>
<dbReference type="Gene3D" id="3.40.50.300">
    <property type="entry name" value="P-loop containing nucleotide triphosphate hydrolases"/>
    <property type="match status" value="1"/>
</dbReference>
<dbReference type="InterPro" id="IPR027417">
    <property type="entry name" value="P-loop_NTPase"/>
</dbReference>
<dbReference type="PROSITE" id="PS50110">
    <property type="entry name" value="RESPONSE_REGULATORY"/>
    <property type="match status" value="1"/>
</dbReference>